<feature type="compositionally biased region" description="Basic and acidic residues" evidence="3">
    <location>
        <begin position="38"/>
        <end position="48"/>
    </location>
</feature>
<dbReference type="Proteomes" id="UP000266841">
    <property type="component" value="Unassembled WGS sequence"/>
</dbReference>
<feature type="region of interest" description="Disordered" evidence="3">
    <location>
        <begin position="1"/>
        <end position="59"/>
    </location>
</feature>
<keyword evidence="2 4" id="KW-0472">Membrane</keyword>
<comment type="caution">
    <text evidence="6">The sequence shown here is derived from an EMBL/GenBank/DDBJ whole genome shotgun (WGS) entry which is preliminary data.</text>
</comment>
<proteinExistence type="predicted"/>
<feature type="compositionally biased region" description="Polar residues" evidence="3">
    <location>
        <begin position="49"/>
        <end position="59"/>
    </location>
</feature>
<dbReference type="AlphaFoldDB" id="K0RHH6"/>
<protein>
    <recommendedName>
        <fullName evidence="5">VASt domain-containing protein</fullName>
    </recommendedName>
</protein>
<feature type="transmembrane region" description="Helical" evidence="4">
    <location>
        <begin position="453"/>
        <end position="474"/>
    </location>
</feature>
<accession>K0RHH6</accession>
<evidence type="ECO:0000256" key="4">
    <source>
        <dbReference type="SAM" id="Phobius"/>
    </source>
</evidence>
<feature type="region of interest" description="Disordered" evidence="3">
    <location>
        <begin position="74"/>
        <end position="96"/>
    </location>
</feature>
<dbReference type="GO" id="GO:0016020">
    <property type="term" value="C:membrane"/>
    <property type="evidence" value="ECO:0007669"/>
    <property type="project" value="UniProtKB-SubCell"/>
</dbReference>
<dbReference type="PROSITE" id="PS51778">
    <property type="entry name" value="VAST"/>
    <property type="match status" value="1"/>
</dbReference>
<keyword evidence="7" id="KW-1185">Reference proteome</keyword>
<evidence type="ECO:0000313" key="7">
    <source>
        <dbReference type="Proteomes" id="UP000266841"/>
    </source>
</evidence>
<dbReference type="PANTHER" id="PTHR47666">
    <property type="entry name" value="PROTEIN VASCULAR ASSOCIATED DEATH 1, CHLOROPLASTIC"/>
    <property type="match status" value="1"/>
</dbReference>
<dbReference type="eggNOG" id="ENOG502SET8">
    <property type="taxonomic scope" value="Eukaryota"/>
</dbReference>
<name>K0RHH6_THAOC</name>
<feature type="compositionally biased region" description="Basic and acidic residues" evidence="3">
    <location>
        <begin position="12"/>
        <end position="26"/>
    </location>
</feature>
<dbReference type="Pfam" id="PF16016">
    <property type="entry name" value="VASt"/>
    <property type="match status" value="1"/>
</dbReference>
<evidence type="ECO:0000313" key="6">
    <source>
        <dbReference type="EMBL" id="EJK51689.1"/>
    </source>
</evidence>
<evidence type="ECO:0000256" key="1">
    <source>
        <dbReference type="ARBA" id="ARBA00004370"/>
    </source>
</evidence>
<dbReference type="OrthoDB" id="49226at2759"/>
<reference evidence="6 7" key="1">
    <citation type="journal article" date="2012" name="Genome Biol.">
        <title>Genome and low-iron response of an oceanic diatom adapted to chronic iron limitation.</title>
        <authorList>
            <person name="Lommer M."/>
            <person name="Specht M."/>
            <person name="Roy A.S."/>
            <person name="Kraemer L."/>
            <person name="Andreson R."/>
            <person name="Gutowska M.A."/>
            <person name="Wolf J."/>
            <person name="Bergner S.V."/>
            <person name="Schilhabel M.B."/>
            <person name="Klostermeier U.C."/>
            <person name="Beiko R.G."/>
            <person name="Rosenstiel P."/>
            <person name="Hippler M."/>
            <person name="Laroche J."/>
        </authorList>
    </citation>
    <scope>NUCLEOTIDE SEQUENCE [LARGE SCALE GENOMIC DNA]</scope>
    <source>
        <strain evidence="6 7">CCMP1005</strain>
    </source>
</reference>
<dbReference type="PANTHER" id="PTHR47666:SF1">
    <property type="entry name" value="PROTEIN VASCULAR ASSOCIATED DEATH 1, CHLOROPLASTIC"/>
    <property type="match status" value="1"/>
</dbReference>
<evidence type="ECO:0000256" key="3">
    <source>
        <dbReference type="SAM" id="MobiDB-lite"/>
    </source>
</evidence>
<keyword evidence="4" id="KW-0812">Transmembrane</keyword>
<dbReference type="EMBL" id="AGNL01041207">
    <property type="protein sequence ID" value="EJK51689.1"/>
    <property type="molecule type" value="Genomic_DNA"/>
</dbReference>
<organism evidence="6 7">
    <name type="scientific">Thalassiosira oceanica</name>
    <name type="common">Marine diatom</name>
    <dbReference type="NCBI Taxonomy" id="159749"/>
    <lineage>
        <taxon>Eukaryota</taxon>
        <taxon>Sar</taxon>
        <taxon>Stramenopiles</taxon>
        <taxon>Ochrophyta</taxon>
        <taxon>Bacillariophyta</taxon>
        <taxon>Coscinodiscophyceae</taxon>
        <taxon>Thalassiosirophycidae</taxon>
        <taxon>Thalassiosirales</taxon>
        <taxon>Thalassiosiraceae</taxon>
        <taxon>Thalassiosira</taxon>
    </lineage>
</organism>
<feature type="domain" description="VASt" evidence="5">
    <location>
        <begin position="222"/>
        <end position="390"/>
    </location>
</feature>
<keyword evidence="4" id="KW-1133">Transmembrane helix</keyword>
<comment type="subcellular location">
    <subcellularLocation>
        <location evidence="1">Membrane</location>
    </subcellularLocation>
</comment>
<evidence type="ECO:0000256" key="2">
    <source>
        <dbReference type="ARBA" id="ARBA00023136"/>
    </source>
</evidence>
<gene>
    <name evidence="6" type="ORF">THAOC_29116</name>
</gene>
<sequence>MVSNDGVSAFQGDDKQKRQSQLKDSDGGDDGCTSLSHANDRLPSKKELTNTSSLTRRLATGQTTASCAALECNADSTSQPTTHPANVSSSYDDENNNPFQQFSEYVNFFFAKAQENEEELEIQASQRDLMAQRERELTPVRSPSSPKLTHSMEAVAAVEAMCSFRSLAEVKREIHNQVSCTAVGQTLHDEQQQFQNTDSATGGADRDATRWIEHCRSTKMKPFTEIAIESLSLPISVDEFHSLFLQDGADYSFLTFMISIGELDVSVSPWQASNSGFSRTIDYTHPGLCLETRTDVMDVPMTDCFEVDDRLMVSGDETGGGCTVSVTFKIEFVKTTMFRRIIENSTRGEFLKFWTSFANMVKTQPAVTEGENDDDFDLVDVAKELEKATSLLDEGQEVPLNGVLSRIRRQSRRLSSLARRDSQRAAATRQSGLFSSFVAEYQYFRQQLADSDVVFASVCFLFLSLLLFNILNMWQTTLMRASLKTVTAQLQNLNEINAKLLDKLSSRDGVCQ</sequence>
<dbReference type="InterPro" id="IPR031968">
    <property type="entry name" value="VASt"/>
</dbReference>
<evidence type="ECO:0000259" key="5">
    <source>
        <dbReference type="PROSITE" id="PS51778"/>
    </source>
</evidence>